<dbReference type="Proteomes" id="UP000283269">
    <property type="component" value="Unassembled WGS sequence"/>
</dbReference>
<feature type="non-terminal residue" evidence="1">
    <location>
        <position position="64"/>
    </location>
</feature>
<sequence>MHSTTRTTRHWTVHSTSTYSIPSPTCLLGDGSHSLHLRCERPWPSAPMCRPQAGPHQVVSSQDV</sequence>
<organism evidence="1 2">
    <name type="scientific">Psilocybe cyanescens</name>
    <dbReference type="NCBI Taxonomy" id="93625"/>
    <lineage>
        <taxon>Eukaryota</taxon>
        <taxon>Fungi</taxon>
        <taxon>Dikarya</taxon>
        <taxon>Basidiomycota</taxon>
        <taxon>Agaricomycotina</taxon>
        <taxon>Agaricomycetes</taxon>
        <taxon>Agaricomycetidae</taxon>
        <taxon>Agaricales</taxon>
        <taxon>Agaricineae</taxon>
        <taxon>Strophariaceae</taxon>
        <taxon>Psilocybe</taxon>
    </lineage>
</organism>
<dbReference type="EMBL" id="NHYD01000457">
    <property type="protein sequence ID" value="PPQ94126.1"/>
    <property type="molecule type" value="Genomic_DNA"/>
</dbReference>
<reference evidence="1 2" key="1">
    <citation type="journal article" date="2018" name="Evol. Lett.">
        <title>Horizontal gene cluster transfer increased hallucinogenic mushroom diversity.</title>
        <authorList>
            <person name="Reynolds H.T."/>
            <person name="Vijayakumar V."/>
            <person name="Gluck-Thaler E."/>
            <person name="Korotkin H.B."/>
            <person name="Matheny P.B."/>
            <person name="Slot J.C."/>
        </authorList>
    </citation>
    <scope>NUCLEOTIDE SEQUENCE [LARGE SCALE GENOMIC DNA]</scope>
    <source>
        <strain evidence="1 2">2631</strain>
    </source>
</reference>
<evidence type="ECO:0000313" key="1">
    <source>
        <dbReference type="EMBL" id="PPQ94126.1"/>
    </source>
</evidence>
<keyword evidence="2" id="KW-1185">Reference proteome</keyword>
<dbReference type="AlphaFoldDB" id="A0A409XTV5"/>
<gene>
    <name evidence="1" type="ORF">CVT25_007935</name>
</gene>
<comment type="caution">
    <text evidence="1">The sequence shown here is derived from an EMBL/GenBank/DDBJ whole genome shotgun (WGS) entry which is preliminary data.</text>
</comment>
<proteinExistence type="predicted"/>
<accession>A0A409XTV5</accession>
<dbReference type="InParanoid" id="A0A409XTV5"/>
<protein>
    <submittedName>
        <fullName evidence="1">Uncharacterized protein</fullName>
    </submittedName>
</protein>
<evidence type="ECO:0000313" key="2">
    <source>
        <dbReference type="Proteomes" id="UP000283269"/>
    </source>
</evidence>
<name>A0A409XTV5_PSICY</name>